<dbReference type="InterPro" id="IPR054566">
    <property type="entry name" value="ManC/GMP-like_b-helix"/>
</dbReference>
<dbReference type="SUPFAM" id="SSF53448">
    <property type="entry name" value="Nucleotide-diphospho-sugar transferases"/>
    <property type="match status" value="1"/>
</dbReference>
<dbReference type="RefSeq" id="WP_131840459.1">
    <property type="nucleotide sequence ID" value="NZ_SLWB01000019.1"/>
</dbReference>
<dbReference type="Proteomes" id="UP000294830">
    <property type="component" value="Unassembled WGS sequence"/>
</dbReference>
<dbReference type="OrthoDB" id="9806359at2"/>
<dbReference type="EC" id="2.7.7.13" evidence="2"/>
<dbReference type="PANTHER" id="PTHR46390">
    <property type="entry name" value="MANNOSE-1-PHOSPHATE GUANYLYLTRANSFERASE"/>
    <property type="match status" value="1"/>
</dbReference>
<proteinExistence type="inferred from homology"/>
<dbReference type="InterPro" id="IPR051161">
    <property type="entry name" value="Mannose-6P_isomerase_type2"/>
</dbReference>
<feature type="domain" description="MannoseP isomerase/GMP-like beta-helix" evidence="9">
    <location>
        <begin position="297"/>
        <end position="349"/>
    </location>
</feature>
<evidence type="ECO:0000259" key="8">
    <source>
        <dbReference type="Pfam" id="PF00483"/>
    </source>
</evidence>
<dbReference type="AlphaFoldDB" id="A0A4R2E3E9"/>
<keyword evidence="4 10" id="KW-0548">Nucleotidyltransferase</keyword>
<evidence type="ECO:0000256" key="7">
    <source>
        <dbReference type="ARBA" id="ARBA00047343"/>
    </source>
</evidence>
<comment type="caution">
    <text evidence="10">The sequence shown here is derived from an EMBL/GenBank/DDBJ whole genome shotgun (WGS) entry which is preliminary data.</text>
</comment>
<dbReference type="Gene3D" id="3.90.550.10">
    <property type="entry name" value="Spore Coat Polysaccharide Biosynthesis Protein SpsA, Chain A"/>
    <property type="match status" value="1"/>
</dbReference>
<sequence>MQLTVFIMAGGSGERFWPLSTREKPKQLLKLVDENRSLIRMTVDRILPIVPAERIFIGTNAIQAKGIAEELPMLPVENIIIEPLFKDTAAAIGFGSVVIGEKYPDATMVVLASDHLIKNEENFCKRILTAAEVAEEKGAIVTLGIKPNKPETGYGYLETEECYIGEPTRVVRFWEKPNLHRAEEYVASGRYLWNSGMFIFGINTMMGAFEKYLPKHAATLEKIGKLGEAKRDHTNKELNELFGTFEKISIDFGIMEKFDNTFVIPVDFGWNDIGSYPALDDVFEKTEQGSVVKGSTVVEVSAGNNIILGQEGKVIATLGVKDLVIVDTKDQLLICNKADAQNIKKVLEILNK</sequence>
<evidence type="ECO:0000313" key="11">
    <source>
        <dbReference type="Proteomes" id="UP000294830"/>
    </source>
</evidence>
<gene>
    <name evidence="10" type="ORF">CLV25_11956</name>
</gene>
<dbReference type="SUPFAM" id="SSF159283">
    <property type="entry name" value="Guanosine diphospho-D-mannose pyrophosphorylase/mannose-6-phosphate isomerase linker domain"/>
    <property type="match status" value="1"/>
</dbReference>
<organism evidence="10 11">
    <name type="scientific">Acetobacteroides hydrogenigenes</name>
    <dbReference type="NCBI Taxonomy" id="979970"/>
    <lineage>
        <taxon>Bacteria</taxon>
        <taxon>Pseudomonadati</taxon>
        <taxon>Bacteroidota</taxon>
        <taxon>Bacteroidia</taxon>
        <taxon>Bacteroidales</taxon>
        <taxon>Rikenellaceae</taxon>
        <taxon>Acetobacteroides</taxon>
    </lineage>
</organism>
<dbReference type="InterPro" id="IPR029044">
    <property type="entry name" value="Nucleotide-diphossugar_trans"/>
</dbReference>
<dbReference type="Pfam" id="PF00483">
    <property type="entry name" value="NTP_transferase"/>
    <property type="match status" value="1"/>
</dbReference>
<feature type="domain" description="Nucleotidyl transferase" evidence="8">
    <location>
        <begin position="6"/>
        <end position="288"/>
    </location>
</feature>
<keyword evidence="6" id="KW-0342">GTP-binding</keyword>
<evidence type="ECO:0000256" key="1">
    <source>
        <dbReference type="ARBA" id="ARBA00006115"/>
    </source>
</evidence>
<dbReference type="FunFam" id="3.90.550.10:FF:000046">
    <property type="entry name" value="Mannose-1-phosphate guanylyltransferase (GDP)"/>
    <property type="match status" value="1"/>
</dbReference>
<evidence type="ECO:0000313" key="10">
    <source>
        <dbReference type="EMBL" id="TCN62223.1"/>
    </source>
</evidence>
<dbReference type="EMBL" id="SLWB01000019">
    <property type="protein sequence ID" value="TCN62223.1"/>
    <property type="molecule type" value="Genomic_DNA"/>
</dbReference>
<dbReference type="GO" id="GO:0009298">
    <property type="term" value="P:GDP-mannose biosynthetic process"/>
    <property type="evidence" value="ECO:0007669"/>
    <property type="project" value="TreeGrafter"/>
</dbReference>
<protein>
    <recommendedName>
        <fullName evidence="2">mannose-1-phosphate guanylyltransferase</fullName>
        <ecNumber evidence="2">2.7.7.13</ecNumber>
    </recommendedName>
</protein>
<evidence type="ECO:0000256" key="6">
    <source>
        <dbReference type="ARBA" id="ARBA00023134"/>
    </source>
</evidence>
<dbReference type="PANTHER" id="PTHR46390:SF1">
    <property type="entry name" value="MANNOSE-1-PHOSPHATE GUANYLYLTRANSFERASE"/>
    <property type="match status" value="1"/>
</dbReference>
<comment type="similarity">
    <text evidence="1">Belongs to the mannose-6-phosphate isomerase type 2 family.</text>
</comment>
<dbReference type="InterPro" id="IPR005835">
    <property type="entry name" value="NTP_transferase_dom"/>
</dbReference>
<accession>A0A4R2E3E9</accession>
<dbReference type="CDD" id="cd02509">
    <property type="entry name" value="GDP-M1P_Guanylyltransferase"/>
    <property type="match status" value="1"/>
</dbReference>
<keyword evidence="5" id="KW-0547">Nucleotide-binding</keyword>
<dbReference type="InterPro" id="IPR049577">
    <property type="entry name" value="GMPP_N"/>
</dbReference>
<evidence type="ECO:0000256" key="4">
    <source>
        <dbReference type="ARBA" id="ARBA00022695"/>
    </source>
</evidence>
<evidence type="ECO:0000256" key="5">
    <source>
        <dbReference type="ARBA" id="ARBA00022741"/>
    </source>
</evidence>
<evidence type="ECO:0000256" key="3">
    <source>
        <dbReference type="ARBA" id="ARBA00022679"/>
    </source>
</evidence>
<dbReference type="GO" id="GO:0005525">
    <property type="term" value="F:GTP binding"/>
    <property type="evidence" value="ECO:0007669"/>
    <property type="project" value="UniProtKB-KW"/>
</dbReference>
<dbReference type="GO" id="GO:0004475">
    <property type="term" value="F:mannose-1-phosphate guanylyltransferase (GTP) activity"/>
    <property type="evidence" value="ECO:0007669"/>
    <property type="project" value="UniProtKB-EC"/>
</dbReference>
<dbReference type="Pfam" id="PF22640">
    <property type="entry name" value="ManC_GMP_beta-helix"/>
    <property type="match status" value="1"/>
</dbReference>
<comment type="catalytic activity">
    <reaction evidence="7">
        <text>alpha-D-mannose 1-phosphate + GTP + H(+) = GDP-alpha-D-mannose + diphosphate</text>
        <dbReference type="Rhea" id="RHEA:15229"/>
        <dbReference type="ChEBI" id="CHEBI:15378"/>
        <dbReference type="ChEBI" id="CHEBI:33019"/>
        <dbReference type="ChEBI" id="CHEBI:37565"/>
        <dbReference type="ChEBI" id="CHEBI:57527"/>
        <dbReference type="ChEBI" id="CHEBI:58409"/>
        <dbReference type="EC" id="2.7.7.13"/>
    </reaction>
</comment>
<keyword evidence="11" id="KW-1185">Reference proteome</keyword>
<evidence type="ECO:0000259" key="9">
    <source>
        <dbReference type="Pfam" id="PF22640"/>
    </source>
</evidence>
<name>A0A4R2E3E9_9BACT</name>
<evidence type="ECO:0000256" key="2">
    <source>
        <dbReference type="ARBA" id="ARBA00012387"/>
    </source>
</evidence>
<reference evidence="10 11" key="1">
    <citation type="submission" date="2019-03" db="EMBL/GenBank/DDBJ databases">
        <title>Genomic Encyclopedia of Archaeal and Bacterial Type Strains, Phase II (KMG-II): from individual species to whole genera.</title>
        <authorList>
            <person name="Goeker M."/>
        </authorList>
    </citation>
    <scope>NUCLEOTIDE SEQUENCE [LARGE SCALE GENOMIC DNA]</scope>
    <source>
        <strain evidence="10 11">RL-C</strain>
    </source>
</reference>
<keyword evidence="3 10" id="KW-0808">Transferase</keyword>